<dbReference type="EMBL" id="JABEZV010000007">
    <property type="protein sequence ID" value="MBA0715986.1"/>
    <property type="molecule type" value="Genomic_DNA"/>
</dbReference>
<dbReference type="AlphaFoldDB" id="A0A7J8ZW03"/>
<organism evidence="1 2">
    <name type="scientific">Gossypium laxum</name>
    <dbReference type="NCBI Taxonomy" id="34288"/>
    <lineage>
        <taxon>Eukaryota</taxon>
        <taxon>Viridiplantae</taxon>
        <taxon>Streptophyta</taxon>
        <taxon>Embryophyta</taxon>
        <taxon>Tracheophyta</taxon>
        <taxon>Spermatophyta</taxon>
        <taxon>Magnoliopsida</taxon>
        <taxon>eudicotyledons</taxon>
        <taxon>Gunneridae</taxon>
        <taxon>Pentapetalae</taxon>
        <taxon>rosids</taxon>
        <taxon>malvids</taxon>
        <taxon>Malvales</taxon>
        <taxon>Malvaceae</taxon>
        <taxon>Malvoideae</taxon>
        <taxon>Gossypium</taxon>
    </lineage>
</organism>
<feature type="non-terminal residue" evidence="1">
    <location>
        <position position="248"/>
    </location>
</feature>
<protein>
    <recommendedName>
        <fullName evidence="3">Retrotransposon gag domain-containing protein</fullName>
    </recommendedName>
</protein>
<evidence type="ECO:0000313" key="1">
    <source>
        <dbReference type="EMBL" id="MBA0715986.1"/>
    </source>
</evidence>
<evidence type="ECO:0000313" key="2">
    <source>
        <dbReference type="Proteomes" id="UP000593574"/>
    </source>
</evidence>
<gene>
    <name evidence="1" type="ORF">Golax_014856</name>
</gene>
<proteinExistence type="predicted"/>
<keyword evidence="2" id="KW-1185">Reference proteome</keyword>
<dbReference type="Proteomes" id="UP000593574">
    <property type="component" value="Unassembled WGS sequence"/>
</dbReference>
<sequence length="248" mass="28307">GGYTPSIQGENPILGKDYVENSTANCGEGYENGDDSVTQAMLRVLHRVARAQTRSGNHGSVAERLQSNGVETFKAVVRTTPTMVEHWMELTKRILEDLDYTPKQKLKGTVSLLREMVYRWWKSTIRGTQADCINWEYFQEAFQKKYVGTRNHCRGARLVREVQKWVAIRPQNLEIFVDFYSLPSSPATHSLLEEPYLTLTKFSPQKHSNGSHFLLPSTLALLSFIQRQVNIFPSAVPFIFLSTIFSYP</sequence>
<reference evidence="1 2" key="1">
    <citation type="journal article" date="2019" name="Genome Biol. Evol.">
        <title>Insights into the evolution of the New World diploid cottons (Gossypium, subgenus Houzingenia) based on genome sequencing.</title>
        <authorList>
            <person name="Grover C.E."/>
            <person name="Arick M.A. 2nd"/>
            <person name="Thrash A."/>
            <person name="Conover J.L."/>
            <person name="Sanders W.S."/>
            <person name="Peterson D.G."/>
            <person name="Frelichowski J.E."/>
            <person name="Scheffler J.A."/>
            <person name="Scheffler B.E."/>
            <person name="Wendel J.F."/>
        </authorList>
    </citation>
    <scope>NUCLEOTIDE SEQUENCE [LARGE SCALE GENOMIC DNA]</scope>
    <source>
        <strain evidence="1">4</strain>
        <tissue evidence="1">Leaf</tissue>
    </source>
</reference>
<name>A0A7J8ZW03_9ROSI</name>
<comment type="caution">
    <text evidence="1">The sequence shown here is derived from an EMBL/GenBank/DDBJ whole genome shotgun (WGS) entry which is preliminary data.</text>
</comment>
<accession>A0A7J8ZW03</accession>
<evidence type="ECO:0008006" key="3">
    <source>
        <dbReference type="Google" id="ProtNLM"/>
    </source>
</evidence>